<name>A0AAE0J1N5_9PEZI</name>
<evidence type="ECO:0000313" key="3">
    <source>
        <dbReference type="Proteomes" id="UP001286456"/>
    </source>
</evidence>
<feature type="region of interest" description="Disordered" evidence="1">
    <location>
        <begin position="1"/>
        <end position="72"/>
    </location>
</feature>
<dbReference type="Proteomes" id="UP001286456">
    <property type="component" value="Unassembled WGS sequence"/>
</dbReference>
<evidence type="ECO:0000313" key="2">
    <source>
        <dbReference type="EMBL" id="KAK3335234.1"/>
    </source>
</evidence>
<keyword evidence="3" id="KW-1185">Reference proteome</keyword>
<protein>
    <submittedName>
        <fullName evidence="2">Uncharacterized protein</fullName>
    </submittedName>
</protein>
<feature type="compositionally biased region" description="Polar residues" evidence="1">
    <location>
        <begin position="40"/>
        <end position="50"/>
    </location>
</feature>
<reference evidence="2" key="1">
    <citation type="journal article" date="2023" name="Mol. Phylogenet. Evol.">
        <title>Genome-scale phylogeny and comparative genomics of the fungal order Sordariales.</title>
        <authorList>
            <person name="Hensen N."/>
            <person name="Bonometti L."/>
            <person name="Westerberg I."/>
            <person name="Brannstrom I.O."/>
            <person name="Guillou S."/>
            <person name="Cros-Aarteil S."/>
            <person name="Calhoun S."/>
            <person name="Haridas S."/>
            <person name="Kuo A."/>
            <person name="Mondo S."/>
            <person name="Pangilinan J."/>
            <person name="Riley R."/>
            <person name="LaButti K."/>
            <person name="Andreopoulos B."/>
            <person name="Lipzen A."/>
            <person name="Chen C."/>
            <person name="Yan M."/>
            <person name="Daum C."/>
            <person name="Ng V."/>
            <person name="Clum A."/>
            <person name="Steindorff A."/>
            <person name="Ohm R.A."/>
            <person name="Martin F."/>
            <person name="Silar P."/>
            <person name="Natvig D.O."/>
            <person name="Lalanne C."/>
            <person name="Gautier V."/>
            <person name="Ament-Velasquez S.L."/>
            <person name="Kruys A."/>
            <person name="Hutchinson M.I."/>
            <person name="Powell A.J."/>
            <person name="Barry K."/>
            <person name="Miller A.N."/>
            <person name="Grigoriev I.V."/>
            <person name="Debuchy R."/>
            <person name="Gladieux P."/>
            <person name="Hiltunen Thoren M."/>
            <person name="Johannesson H."/>
        </authorList>
    </citation>
    <scope>NUCLEOTIDE SEQUENCE</scope>
    <source>
        <strain evidence="2">SMH4131-1</strain>
    </source>
</reference>
<accession>A0AAE0J1N5</accession>
<proteinExistence type="predicted"/>
<dbReference type="AlphaFoldDB" id="A0AAE0J1N5"/>
<feature type="compositionally biased region" description="Basic residues" evidence="1">
    <location>
        <begin position="1"/>
        <end position="12"/>
    </location>
</feature>
<comment type="caution">
    <text evidence="2">The sequence shown here is derived from an EMBL/GenBank/DDBJ whole genome shotgun (WGS) entry which is preliminary data.</text>
</comment>
<organism evidence="2 3">
    <name type="scientific">Cercophora scortea</name>
    <dbReference type="NCBI Taxonomy" id="314031"/>
    <lineage>
        <taxon>Eukaryota</taxon>
        <taxon>Fungi</taxon>
        <taxon>Dikarya</taxon>
        <taxon>Ascomycota</taxon>
        <taxon>Pezizomycotina</taxon>
        <taxon>Sordariomycetes</taxon>
        <taxon>Sordariomycetidae</taxon>
        <taxon>Sordariales</taxon>
        <taxon>Lasiosphaeriaceae</taxon>
        <taxon>Cercophora</taxon>
    </lineage>
</organism>
<feature type="compositionally biased region" description="Polar residues" evidence="1">
    <location>
        <begin position="14"/>
        <end position="29"/>
    </location>
</feature>
<gene>
    <name evidence="2" type="ORF">B0T19DRAFT_395116</name>
</gene>
<dbReference type="EMBL" id="JAUEPO010000001">
    <property type="protein sequence ID" value="KAK3335234.1"/>
    <property type="molecule type" value="Genomic_DNA"/>
</dbReference>
<feature type="compositionally biased region" description="Basic and acidic residues" evidence="1">
    <location>
        <begin position="30"/>
        <end position="39"/>
    </location>
</feature>
<evidence type="ECO:0000256" key="1">
    <source>
        <dbReference type="SAM" id="MobiDB-lite"/>
    </source>
</evidence>
<feature type="region of interest" description="Disordered" evidence="1">
    <location>
        <begin position="98"/>
        <end position="121"/>
    </location>
</feature>
<sequence>MPKARPQPRKFGLRSSSHHTASDSGATSKRNLEKIDRSSAENTSKPTNGQPPVAGTILVDPPVDPAPDDNQLAASNAPAAELKPETPTTMAVPISQSADNADPLATSGAATKPVPSFQGTPEVMDPHGDLIIVTGNSDVGLFQVTVLTNKYNMAVSLRPFWRDWYSSLPPLDEYESPEALIHALLIAWEIGERDGYIKWTPIFTVPGTTTSTKMCIFAPCTYSIVSHLPAAF</sequence>
<reference evidence="2" key="2">
    <citation type="submission" date="2023-06" db="EMBL/GenBank/DDBJ databases">
        <authorList>
            <consortium name="Lawrence Berkeley National Laboratory"/>
            <person name="Haridas S."/>
            <person name="Hensen N."/>
            <person name="Bonometti L."/>
            <person name="Westerberg I."/>
            <person name="Brannstrom I.O."/>
            <person name="Guillou S."/>
            <person name="Cros-Aarteil S."/>
            <person name="Calhoun S."/>
            <person name="Kuo A."/>
            <person name="Mondo S."/>
            <person name="Pangilinan J."/>
            <person name="Riley R."/>
            <person name="Labutti K."/>
            <person name="Andreopoulos B."/>
            <person name="Lipzen A."/>
            <person name="Chen C."/>
            <person name="Yanf M."/>
            <person name="Daum C."/>
            <person name="Ng V."/>
            <person name="Clum A."/>
            <person name="Steindorff A."/>
            <person name="Ohm R."/>
            <person name="Martin F."/>
            <person name="Silar P."/>
            <person name="Natvig D."/>
            <person name="Lalanne C."/>
            <person name="Gautier V."/>
            <person name="Ament-Velasquez S.L."/>
            <person name="Kruys A."/>
            <person name="Hutchinson M.I."/>
            <person name="Powell A.J."/>
            <person name="Barry K."/>
            <person name="Miller A.N."/>
            <person name="Grigoriev I.V."/>
            <person name="Debuchy R."/>
            <person name="Gladieux P."/>
            <person name="Thoren M.H."/>
            <person name="Johannesson H."/>
        </authorList>
    </citation>
    <scope>NUCLEOTIDE SEQUENCE</scope>
    <source>
        <strain evidence="2">SMH4131-1</strain>
    </source>
</reference>